<keyword evidence="3" id="KW-0732">Signal</keyword>
<evidence type="ECO:0000256" key="3">
    <source>
        <dbReference type="SAM" id="SignalP"/>
    </source>
</evidence>
<dbReference type="Proteomes" id="UP001054252">
    <property type="component" value="Unassembled WGS sequence"/>
</dbReference>
<sequence length="73" mass="8187">MEFRFFLFLAALVSFLAYFEQSTALNRSSFPDGFIFGAGSSAYQYEGATRADGRQPSIWDTFAKLHPGISQHI</sequence>
<dbReference type="InterPro" id="IPR017853">
    <property type="entry name" value="GH"/>
</dbReference>
<dbReference type="InterPro" id="IPR001360">
    <property type="entry name" value="Glyco_hydro_1"/>
</dbReference>
<keyword evidence="2" id="KW-0378">Hydrolase</keyword>
<comment type="caution">
    <text evidence="4">The sequence shown here is derived from an EMBL/GenBank/DDBJ whole genome shotgun (WGS) entry which is preliminary data.</text>
</comment>
<evidence type="ECO:0000313" key="4">
    <source>
        <dbReference type="EMBL" id="GKV26357.1"/>
    </source>
</evidence>
<organism evidence="4 5">
    <name type="scientific">Rubroshorea leprosula</name>
    <dbReference type="NCBI Taxonomy" id="152421"/>
    <lineage>
        <taxon>Eukaryota</taxon>
        <taxon>Viridiplantae</taxon>
        <taxon>Streptophyta</taxon>
        <taxon>Embryophyta</taxon>
        <taxon>Tracheophyta</taxon>
        <taxon>Spermatophyta</taxon>
        <taxon>Magnoliopsida</taxon>
        <taxon>eudicotyledons</taxon>
        <taxon>Gunneridae</taxon>
        <taxon>Pentapetalae</taxon>
        <taxon>rosids</taxon>
        <taxon>malvids</taxon>
        <taxon>Malvales</taxon>
        <taxon>Dipterocarpaceae</taxon>
        <taxon>Rubroshorea</taxon>
    </lineage>
</organism>
<dbReference type="GO" id="GO:0004553">
    <property type="term" value="F:hydrolase activity, hydrolyzing O-glycosyl compounds"/>
    <property type="evidence" value="ECO:0007669"/>
    <property type="project" value="InterPro"/>
</dbReference>
<dbReference type="Pfam" id="PF00232">
    <property type="entry name" value="Glyco_hydro_1"/>
    <property type="match status" value="1"/>
</dbReference>
<dbReference type="InterPro" id="IPR033132">
    <property type="entry name" value="GH_1_N_CS"/>
</dbReference>
<evidence type="ECO:0000313" key="5">
    <source>
        <dbReference type="Proteomes" id="UP001054252"/>
    </source>
</evidence>
<dbReference type="AlphaFoldDB" id="A0AAV5KP02"/>
<dbReference type="GO" id="GO:0005975">
    <property type="term" value="P:carbohydrate metabolic process"/>
    <property type="evidence" value="ECO:0007669"/>
    <property type="project" value="InterPro"/>
</dbReference>
<dbReference type="EMBL" id="BPVZ01000072">
    <property type="protein sequence ID" value="GKV26357.1"/>
    <property type="molecule type" value="Genomic_DNA"/>
</dbReference>
<gene>
    <name evidence="4" type="ORF">SLEP1_g35680</name>
</gene>
<accession>A0AAV5KP02</accession>
<keyword evidence="5" id="KW-1185">Reference proteome</keyword>
<dbReference type="SUPFAM" id="SSF51445">
    <property type="entry name" value="(Trans)glycosidases"/>
    <property type="match status" value="1"/>
</dbReference>
<reference evidence="4 5" key="1">
    <citation type="journal article" date="2021" name="Commun. Biol.">
        <title>The genome of Shorea leprosula (Dipterocarpaceae) highlights the ecological relevance of drought in aseasonal tropical rainforests.</title>
        <authorList>
            <person name="Ng K.K.S."/>
            <person name="Kobayashi M.J."/>
            <person name="Fawcett J.A."/>
            <person name="Hatakeyama M."/>
            <person name="Paape T."/>
            <person name="Ng C.H."/>
            <person name="Ang C.C."/>
            <person name="Tnah L.H."/>
            <person name="Lee C.T."/>
            <person name="Nishiyama T."/>
            <person name="Sese J."/>
            <person name="O'Brien M.J."/>
            <person name="Copetti D."/>
            <person name="Mohd Noor M.I."/>
            <person name="Ong R.C."/>
            <person name="Putra M."/>
            <person name="Sireger I.Z."/>
            <person name="Indrioko S."/>
            <person name="Kosugi Y."/>
            <person name="Izuno A."/>
            <person name="Isagi Y."/>
            <person name="Lee S.L."/>
            <person name="Shimizu K.K."/>
        </authorList>
    </citation>
    <scope>NUCLEOTIDE SEQUENCE [LARGE SCALE GENOMIC DNA]</scope>
    <source>
        <strain evidence="4">214</strain>
    </source>
</reference>
<comment type="similarity">
    <text evidence="1">Belongs to the glycosyl hydrolase 1 family.</text>
</comment>
<evidence type="ECO:0000256" key="2">
    <source>
        <dbReference type="ARBA" id="ARBA00022801"/>
    </source>
</evidence>
<protein>
    <submittedName>
        <fullName evidence="4">Uncharacterized protein</fullName>
    </submittedName>
</protein>
<dbReference type="Gene3D" id="3.20.20.80">
    <property type="entry name" value="Glycosidases"/>
    <property type="match status" value="1"/>
</dbReference>
<evidence type="ECO:0000256" key="1">
    <source>
        <dbReference type="ARBA" id="ARBA00010838"/>
    </source>
</evidence>
<name>A0AAV5KP02_9ROSI</name>
<proteinExistence type="inferred from homology"/>
<feature type="chain" id="PRO_5043820298" evidence="3">
    <location>
        <begin position="25"/>
        <end position="73"/>
    </location>
</feature>
<dbReference type="PROSITE" id="PS00653">
    <property type="entry name" value="GLYCOSYL_HYDROL_F1_2"/>
    <property type="match status" value="1"/>
</dbReference>
<feature type="signal peptide" evidence="3">
    <location>
        <begin position="1"/>
        <end position="24"/>
    </location>
</feature>